<reference evidence="4 5" key="1">
    <citation type="submission" date="2013-04" db="EMBL/GenBank/DDBJ databases">
        <title>Draft genome of the heavy metal tolerant bacterium Lysinibacillus sphaericus strain OT4b.31.</title>
        <authorList>
            <person name="Pena-Montenegro T.D."/>
            <person name="Dussan J."/>
        </authorList>
    </citation>
    <scope>NUCLEOTIDE SEQUENCE [LARGE SCALE GENOMIC DNA]</scope>
    <source>
        <strain evidence="4 5">OT4b.31</strain>
    </source>
</reference>
<name>R7ZIL3_LYSSH</name>
<gene>
    <name evidence="4" type="ORF">H131_04794</name>
</gene>
<dbReference type="GO" id="GO:0003677">
    <property type="term" value="F:DNA binding"/>
    <property type="evidence" value="ECO:0007669"/>
    <property type="project" value="UniProtKB-KW"/>
</dbReference>
<dbReference type="OrthoDB" id="9812960at2"/>
<dbReference type="AlphaFoldDB" id="R7ZIL3"/>
<dbReference type="PROSITE" id="PS50943">
    <property type="entry name" value="HTH_CROC1"/>
    <property type="match status" value="1"/>
</dbReference>
<evidence type="ECO:0000256" key="2">
    <source>
        <dbReference type="SAM" id="Coils"/>
    </source>
</evidence>
<dbReference type="HOGENOM" id="CLU_1286613_0_0_9"/>
<dbReference type="InterPro" id="IPR010982">
    <property type="entry name" value="Lambda_DNA-bd_dom_sf"/>
</dbReference>
<evidence type="ECO:0000256" key="1">
    <source>
        <dbReference type="ARBA" id="ARBA00023125"/>
    </source>
</evidence>
<protein>
    <submittedName>
        <fullName evidence="4">Helix-turn-helix domain-containing protein</fullName>
    </submittedName>
</protein>
<proteinExistence type="predicted"/>
<dbReference type="SMART" id="SM00530">
    <property type="entry name" value="HTH_XRE"/>
    <property type="match status" value="1"/>
</dbReference>
<dbReference type="SUPFAM" id="SSF47413">
    <property type="entry name" value="lambda repressor-like DNA-binding domains"/>
    <property type="match status" value="1"/>
</dbReference>
<dbReference type="EMBL" id="AQPX01000008">
    <property type="protein sequence ID" value="EON73952.1"/>
    <property type="molecule type" value="Genomic_DNA"/>
</dbReference>
<dbReference type="InterPro" id="IPR050807">
    <property type="entry name" value="TransReg_Diox_bact_type"/>
</dbReference>
<dbReference type="RefSeq" id="WP_010857921.1">
    <property type="nucleotide sequence ID" value="NZ_KB933398.1"/>
</dbReference>
<evidence type="ECO:0000259" key="3">
    <source>
        <dbReference type="PROSITE" id="PS50943"/>
    </source>
</evidence>
<dbReference type="PANTHER" id="PTHR46797">
    <property type="entry name" value="HTH-TYPE TRANSCRIPTIONAL REGULATOR"/>
    <property type="match status" value="1"/>
</dbReference>
<organism evidence="4 5">
    <name type="scientific">Lysinibacillus sphaericus OT4b.31</name>
    <dbReference type="NCBI Taxonomy" id="1285586"/>
    <lineage>
        <taxon>Bacteria</taxon>
        <taxon>Bacillati</taxon>
        <taxon>Bacillota</taxon>
        <taxon>Bacilli</taxon>
        <taxon>Bacillales</taxon>
        <taxon>Bacillaceae</taxon>
        <taxon>Lysinibacillus</taxon>
    </lineage>
</organism>
<accession>R7ZIL3</accession>
<evidence type="ECO:0000313" key="4">
    <source>
        <dbReference type="EMBL" id="EON73952.1"/>
    </source>
</evidence>
<dbReference type="PANTHER" id="PTHR46797:SF1">
    <property type="entry name" value="METHYLPHOSPHONATE SYNTHASE"/>
    <property type="match status" value="1"/>
</dbReference>
<dbReference type="Gene3D" id="1.10.260.40">
    <property type="entry name" value="lambda repressor-like DNA-binding domains"/>
    <property type="match status" value="1"/>
</dbReference>
<feature type="coiled-coil region" evidence="2">
    <location>
        <begin position="67"/>
        <end position="94"/>
    </location>
</feature>
<sequence length="230" mass="26173">MNIGEFIRKKRKEKKLTLKQLADEIGLSQTYLSQIELGDRKASPEIIKKLAKVFNLPHLYLMEKAGYTGKTDRMENLRAQLLSLQEEKMKHNIHSAQIAVGLTRSDLSEEDRKYGEKISDNTNLAIQRLNEAIKETQNYIGALEALENGLDLSRELNKNFGGFGNLEEIPIEEIKSTLEKSGYPVKVSNQSQTDLETFFNSAQEITINGKILTDEEKQKALQILKLTFDK</sequence>
<dbReference type="CDD" id="cd00093">
    <property type="entry name" value="HTH_XRE"/>
    <property type="match status" value="1"/>
</dbReference>
<keyword evidence="1" id="KW-0238">DNA-binding</keyword>
<feature type="domain" description="HTH cro/C1-type" evidence="3">
    <location>
        <begin position="7"/>
        <end position="61"/>
    </location>
</feature>
<keyword evidence="2" id="KW-0175">Coiled coil</keyword>
<comment type="caution">
    <text evidence="4">The sequence shown here is derived from an EMBL/GenBank/DDBJ whole genome shotgun (WGS) entry which is preliminary data.</text>
</comment>
<dbReference type="Pfam" id="PF01381">
    <property type="entry name" value="HTH_3"/>
    <property type="match status" value="1"/>
</dbReference>
<dbReference type="eggNOG" id="COG1396">
    <property type="taxonomic scope" value="Bacteria"/>
</dbReference>
<evidence type="ECO:0000313" key="5">
    <source>
        <dbReference type="Proteomes" id="UP000013911"/>
    </source>
</evidence>
<dbReference type="GO" id="GO:0003700">
    <property type="term" value="F:DNA-binding transcription factor activity"/>
    <property type="evidence" value="ECO:0007669"/>
    <property type="project" value="TreeGrafter"/>
</dbReference>
<dbReference type="InterPro" id="IPR001387">
    <property type="entry name" value="Cro/C1-type_HTH"/>
</dbReference>
<dbReference type="GO" id="GO:0005829">
    <property type="term" value="C:cytosol"/>
    <property type="evidence" value="ECO:0007669"/>
    <property type="project" value="TreeGrafter"/>
</dbReference>
<dbReference type="PATRIC" id="fig|1285586.5.peg.971"/>
<dbReference type="Proteomes" id="UP000013911">
    <property type="component" value="Unassembled WGS sequence"/>
</dbReference>